<evidence type="ECO:0000313" key="2">
    <source>
        <dbReference type="EMBL" id="KAF2831533.1"/>
    </source>
</evidence>
<feature type="region of interest" description="Disordered" evidence="1">
    <location>
        <begin position="53"/>
        <end position="89"/>
    </location>
</feature>
<dbReference type="AlphaFoldDB" id="A0A6A7AEE7"/>
<evidence type="ECO:0000256" key="1">
    <source>
        <dbReference type="SAM" id="MobiDB-lite"/>
    </source>
</evidence>
<dbReference type="Proteomes" id="UP000799424">
    <property type="component" value="Unassembled WGS sequence"/>
</dbReference>
<proteinExistence type="predicted"/>
<dbReference type="EMBL" id="MU006218">
    <property type="protein sequence ID" value="KAF2831533.1"/>
    <property type="molecule type" value="Genomic_DNA"/>
</dbReference>
<organism evidence="2 3">
    <name type="scientific">Ophiobolus disseminans</name>
    <dbReference type="NCBI Taxonomy" id="1469910"/>
    <lineage>
        <taxon>Eukaryota</taxon>
        <taxon>Fungi</taxon>
        <taxon>Dikarya</taxon>
        <taxon>Ascomycota</taxon>
        <taxon>Pezizomycotina</taxon>
        <taxon>Dothideomycetes</taxon>
        <taxon>Pleosporomycetidae</taxon>
        <taxon>Pleosporales</taxon>
        <taxon>Pleosporineae</taxon>
        <taxon>Phaeosphaeriaceae</taxon>
        <taxon>Ophiobolus</taxon>
    </lineage>
</organism>
<sequence>MLKFTMWAQSSRVQRFVVPPVQHDSVSRLPRRLTVLRRCLFQCWSLCAHAEESEANSATEHTPRAYKADTTATASHTGAHRLVRPFSKG</sequence>
<evidence type="ECO:0000313" key="3">
    <source>
        <dbReference type="Proteomes" id="UP000799424"/>
    </source>
</evidence>
<reference evidence="2" key="1">
    <citation type="journal article" date="2020" name="Stud. Mycol.">
        <title>101 Dothideomycetes genomes: a test case for predicting lifestyles and emergence of pathogens.</title>
        <authorList>
            <person name="Haridas S."/>
            <person name="Albert R."/>
            <person name="Binder M."/>
            <person name="Bloem J."/>
            <person name="Labutti K."/>
            <person name="Salamov A."/>
            <person name="Andreopoulos B."/>
            <person name="Baker S."/>
            <person name="Barry K."/>
            <person name="Bills G."/>
            <person name="Bluhm B."/>
            <person name="Cannon C."/>
            <person name="Castanera R."/>
            <person name="Culley D."/>
            <person name="Daum C."/>
            <person name="Ezra D."/>
            <person name="Gonzalez J."/>
            <person name="Henrissat B."/>
            <person name="Kuo A."/>
            <person name="Liang C."/>
            <person name="Lipzen A."/>
            <person name="Lutzoni F."/>
            <person name="Magnuson J."/>
            <person name="Mondo S."/>
            <person name="Nolan M."/>
            <person name="Ohm R."/>
            <person name="Pangilinan J."/>
            <person name="Park H.-J."/>
            <person name="Ramirez L."/>
            <person name="Alfaro M."/>
            <person name="Sun H."/>
            <person name="Tritt A."/>
            <person name="Yoshinaga Y."/>
            <person name="Zwiers L.-H."/>
            <person name="Turgeon B."/>
            <person name="Goodwin S."/>
            <person name="Spatafora J."/>
            <person name="Crous P."/>
            <person name="Grigoriev I."/>
        </authorList>
    </citation>
    <scope>NUCLEOTIDE SEQUENCE</scope>
    <source>
        <strain evidence="2">CBS 113818</strain>
    </source>
</reference>
<name>A0A6A7AEE7_9PLEO</name>
<keyword evidence="3" id="KW-1185">Reference proteome</keyword>
<gene>
    <name evidence="2" type="ORF">CC86DRAFT_140504</name>
</gene>
<accession>A0A6A7AEE7</accession>
<protein>
    <submittedName>
        <fullName evidence="2">Uncharacterized protein</fullName>
    </submittedName>
</protein>